<evidence type="ECO:0000256" key="3">
    <source>
        <dbReference type="ARBA" id="ARBA00023163"/>
    </source>
</evidence>
<dbReference type="Proteomes" id="UP000829476">
    <property type="component" value="Chromosome"/>
</dbReference>
<keyword evidence="6" id="KW-1185">Reference proteome</keyword>
<dbReference type="Gene3D" id="1.10.10.10">
    <property type="entry name" value="Winged helix-like DNA-binding domain superfamily/Winged helix DNA-binding domain"/>
    <property type="match status" value="1"/>
</dbReference>
<dbReference type="SMART" id="SM00344">
    <property type="entry name" value="HTH_ASNC"/>
    <property type="match status" value="1"/>
</dbReference>
<evidence type="ECO:0000313" key="6">
    <source>
        <dbReference type="Proteomes" id="UP000829476"/>
    </source>
</evidence>
<evidence type="ECO:0000256" key="1">
    <source>
        <dbReference type="ARBA" id="ARBA00023015"/>
    </source>
</evidence>
<dbReference type="Pfam" id="PF01037">
    <property type="entry name" value="AsnC_trans_reg"/>
    <property type="match status" value="1"/>
</dbReference>
<dbReference type="RefSeq" id="WP_242938186.1">
    <property type="nucleotide sequence ID" value="NZ_CP094326.1"/>
</dbReference>
<dbReference type="Pfam" id="PF13412">
    <property type="entry name" value="HTH_24"/>
    <property type="match status" value="1"/>
</dbReference>
<dbReference type="PRINTS" id="PR00033">
    <property type="entry name" value="HTHASNC"/>
</dbReference>
<dbReference type="Gene3D" id="3.30.70.920">
    <property type="match status" value="1"/>
</dbReference>
<feature type="domain" description="HTH asnC-type" evidence="4">
    <location>
        <begin position="4"/>
        <end position="65"/>
    </location>
</feature>
<evidence type="ECO:0000256" key="2">
    <source>
        <dbReference type="ARBA" id="ARBA00023125"/>
    </source>
</evidence>
<dbReference type="EMBL" id="CP094326">
    <property type="protein sequence ID" value="UNY99814.1"/>
    <property type="molecule type" value="Genomic_DNA"/>
</dbReference>
<reference evidence="5 6" key="1">
    <citation type="journal article" date="2018" name="Int. J. Syst. Evol. Microbiol.">
        <title>Zhouia spongiae sp. nov., isolated from a marine sponge.</title>
        <authorList>
            <person name="Zhuang L."/>
            <person name="Lin B."/>
            <person name="Qin F."/>
            <person name="Luo L."/>
        </authorList>
    </citation>
    <scope>NUCLEOTIDE SEQUENCE [LARGE SCALE GENOMIC DNA]</scope>
    <source>
        <strain evidence="5 6">HN-Y44</strain>
    </source>
</reference>
<organism evidence="5 6">
    <name type="scientific">Zhouia spongiae</name>
    <dbReference type="NCBI Taxonomy" id="2202721"/>
    <lineage>
        <taxon>Bacteria</taxon>
        <taxon>Pseudomonadati</taxon>
        <taxon>Bacteroidota</taxon>
        <taxon>Flavobacteriia</taxon>
        <taxon>Flavobacteriales</taxon>
        <taxon>Flavobacteriaceae</taxon>
        <taxon>Zhouia</taxon>
    </lineage>
</organism>
<dbReference type="InterPro" id="IPR019885">
    <property type="entry name" value="Tscrpt_reg_HTH_AsnC-type_CS"/>
</dbReference>
<dbReference type="PANTHER" id="PTHR30154:SF34">
    <property type="entry name" value="TRANSCRIPTIONAL REGULATOR AZLB"/>
    <property type="match status" value="1"/>
</dbReference>
<evidence type="ECO:0000259" key="4">
    <source>
        <dbReference type="PROSITE" id="PS50956"/>
    </source>
</evidence>
<keyword evidence="3" id="KW-0804">Transcription</keyword>
<dbReference type="SUPFAM" id="SSF54909">
    <property type="entry name" value="Dimeric alpha+beta barrel"/>
    <property type="match status" value="1"/>
</dbReference>
<proteinExistence type="predicted"/>
<dbReference type="InterPro" id="IPR019887">
    <property type="entry name" value="Tscrpt_reg_AsnC/Lrp_C"/>
</dbReference>
<dbReference type="InterPro" id="IPR011008">
    <property type="entry name" value="Dimeric_a/b-barrel"/>
</dbReference>
<dbReference type="CDD" id="cd00090">
    <property type="entry name" value="HTH_ARSR"/>
    <property type="match status" value="1"/>
</dbReference>
<dbReference type="InterPro" id="IPR011991">
    <property type="entry name" value="ArsR-like_HTH"/>
</dbReference>
<sequence length="155" mass="17875">MTSLDAIDIRLLEALQKDAKQSIKQLAELVNLSVTPVHERIKKMENSGLIKEYVAVIDPDLLGKTLVAYCQVTLVRHKEDQFQEFEAYMNTLDEVMEVSYVAGNYDFLIKVLLKDMDEFQYFILHKLSKLEVISNIQSSFVIKSFKNNSAIKIRK</sequence>
<accession>A0ABY3YPW4</accession>
<protein>
    <submittedName>
        <fullName evidence="5">Lrp/AsnC family transcriptional regulator</fullName>
    </submittedName>
</protein>
<dbReference type="InterPro" id="IPR036388">
    <property type="entry name" value="WH-like_DNA-bd_sf"/>
</dbReference>
<dbReference type="SUPFAM" id="SSF46785">
    <property type="entry name" value="Winged helix' DNA-binding domain"/>
    <property type="match status" value="1"/>
</dbReference>
<name>A0ABY3YPW4_9FLAO</name>
<dbReference type="InterPro" id="IPR019888">
    <property type="entry name" value="Tscrpt_reg_AsnC-like"/>
</dbReference>
<dbReference type="PROSITE" id="PS50956">
    <property type="entry name" value="HTH_ASNC_2"/>
    <property type="match status" value="1"/>
</dbReference>
<gene>
    <name evidence="5" type="ORF">MQE36_05570</name>
</gene>
<dbReference type="PROSITE" id="PS00519">
    <property type="entry name" value="HTH_ASNC_1"/>
    <property type="match status" value="1"/>
</dbReference>
<evidence type="ECO:0000313" key="5">
    <source>
        <dbReference type="EMBL" id="UNY99814.1"/>
    </source>
</evidence>
<dbReference type="InterPro" id="IPR000485">
    <property type="entry name" value="AsnC-type_HTH_dom"/>
</dbReference>
<keyword evidence="1" id="KW-0805">Transcription regulation</keyword>
<dbReference type="PANTHER" id="PTHR30154">
    <property type="entry name" value="LEUCINE-RESPONSIVE REGULATORY PROTEIN"/>
    <property type="match status" value="1"/>
</dbReference>
<dbReference type="InterPro" id="IPR036390">
    <property type="entry name" value="WH_DNA-bd_sf"/>
</dbReference>
<keyword evidence="2" id="KW-0238">DNA-binding</keyword>